<sequence>MKYVNIAIVVLGLIAGAIIGSFIPLGNGNAALVGALILPTLGFLILYLTRHKRHTLSLETRNQQNTLAHQHELRAENGRAGLILYAMQKFTRTSQN</sequence>
<proteinExistence type="predicted"/>
<reference evidence="2" key="1">
    <citation type="submission" date="2020-10" db="EMBL/GenBank/DDBJ databases">
        <title>Taxonomic study of unclassified bacteria belonging to the class Ktedonobacteria.</title>
        <authorList>
            <person name="Yabe S."/>
            <person name="Wang C.M."/>
            <person name="Zheng Y."/>
            <person name="Sakai Y."/>
            <person name="Cavaletti L."/>
            <person name="Monciardini P."/>
            <person name="Donadio S."/>
        </authorList>
    </citation>
    <scope>NUCLEOTIDE SEQUENCE</scope>
    <source>
        <strain evidence="2">SOSP1-1</strain>
    </source>
</reference>
<dbReference type="RefSeq" id="WP_220195832.1">
    <property type="nucleotide sequence ID" value="NZ_BNJF01000002.1"/>
</dbReference>
<accession>A0A8J3I2L6</accession>
<organism evidence="2 3">
    <name type="scientific">Ktedonospora formicarum</name>
    <dbReference type="NCBI Taxonomy" id="2778364"/>
    <lineage>
        <taxon>Bacteria</taxon>
        <taxon>Bacillati</taxon>
        <taxon>Chloroflexota</taxon>
        <taxon>Ktedonobacteria</taxon>
        <taxon>Ktedonobacterales</taxon>
        <taxon>Ktedonobacteraceae</taxon>
        <taxon>Ktedonospora</taxon>
    </lineage>
</organism>
<keyword evidence="1" id="KW-1133">Transmembrane helix</keyword>
<gene>
    <name evidence="2" type="ORF">KSX_46190</name>
</gene>
<keyword evidence="3" id="KW-1185">Reference proteome</keyword>
<dbReference type="EMBL" id="BNJF01000002">
    <property type="protein sequence ID" value="GHO46456.1"/>
    <property type="molecule type" value="Genomic_DNA"/>
</dbReference>
<dbReference type="Proteomes" id="UP000612362">
    <property type="component" value="Unassembled WGS sequence"/>
</dbReference>
<name>A0A8J3I2L6_9CHLR</name>
<dbReference type="AlphaFoldDB" id="A0A8J3I2L6"/>
<comment type="caution">
    <text evidence="2">The sequence shown here is derived from an EMBL/GenBank/DDBJ whole genome shotgun (WGS) entry which is preliminary data.</text>
</comment>
<protein>
    <submittedName>
        <fullName evidence="2">Uncharacterized protein</fullName>
    </submittedName>
</protein>
<evidence type="ECO:0000313" key="3">
    <source>
        <dbReference type="Proteomes" id="UP000612362"/>
    </source>
</evidence>
<feature type="transmembrane region" description="Helical" evidence="1">
    <location>
        <begin position="31"/>
        <end position="49"/>
    </location>
</feature>
<evidence type="ECO:0000313" key="2">
    <source>
        <dbReference type="EMBL" id="GHO46456.1"/>
    </source>
</evidence>
<feature type="transmembrane region" description="Helical" evidence="1">
    <location>
        <begin position="7"/>
        <end position="25"/>
    </location>
</feature>
<keyword evidence="1" id="KW-0472">Membrane</keyword>
<evidence type="ECO:0000256" key="1">
    <source>
        <dbReference type="SAM" id="Phobius"/>
    </source>
</evidence>
<keyword evidence="1" id="KW-0812">Transmembrane</keyword>